<feature type="region of interest" description="Disordered" evidence="11">
    <location>
        <begin position="260"/>
        <end position="282"/>
    </location>
</feature>
<dbReference type="PANTHER" id="PTHR12246">
    <property type="entry name" value="PALMITOYLTRANSFERASE ZDHHC16"/>
    <property type="match status" value="1"/>
</dbReference>
<dbReference type="EMBL" id="JAPDRL010000030">
    <property type="protein sequence ID" value="KAJ9665286.1"/>
    <property type="molecule type" value="Genomic_DNA"/>
</dbReference>
<evidence type="ECO:0000313" key="14">
    <source>
        <dbReference type="Proteomes" id="UP001172684"/>
    </source>
</evidence>
<evidence type="ECO:0000256" key="3">
    <source>
        <dbReference type="ARBA" id="ARBA00022692"/>
    </source>
</evidence>
<evidence type="ECO:0000256" key="9">
    <source>
        <dbReference type="ARBA" id="ARBA00048048"/>
    </source>
</evidence>
<evidence type="ECO:0000256" key="1">
    <source>
        <dbReference type="ARBA" id="ARBA00004141"/>
    </source>
</evidence>
<keyword evidence="5 10" id="KW-0472">Membrane</keyword>
<evidence type="ECO:0000256" key="8">
    <source>
        <dbReference type="ARBA" id="ARBA00023315"/>
    </source>
</evidence>
<comment type="caution">
    <text evidence="13">The sequence shown here is derived from an EMBL/GenBank/DDBJ whole genome shotgun (WGS) entry which is preliminary data.</text>
</comment>
<reference evidence="13" key="1">
    <citation type="submission" date="2022-10" db="EMBL/GenBank/DDBJ databases">
        <title>Culturing micro-colonial fungi from biological soil crusts in the Mojave desert and describing Neophaeococcomyces mojavensis, and introducing the new genera and species Taxawa tesnikishii.</title>
        <authorList>
            <person name="Kurbessoian T."/>
            <person name="Stajich J.E."/>
        </authorList>
    </citation>
    <scope>NUCLEOTIDE SEQUENCE</scope>
    <source>
        <strain evidence="13">TK_1</strain>
    </source>
</reference>
<feature type="transmembrane region" description="Helical" evidence="10">
    <location>
        <begin position="26"/>
        <end position="48"/>
    </location>
</feature>
<feature type="region of interest" description="Disordered" evidence="11">
    <location>
        <begin position="471"/>
        <end position="594"/>
    </location>
</feature>
<dbReference type="InterPro" id="IPR039859">
    <property type="entry name" value="PFA4/ZDH16/20/ERF2-like"/>
</dbReference>
<keyword evidence="4 10" id="KW-1133">Transmembrane helix</keyword>
<feature type="region of interest" description="Disordered" evidence="11">
    <location>
        <begin position="305"/>
        <end position="343"/>
    </location>
</feature>
<evidence type="ECO:0000256" key="2">
    <source>
        <dbReference type="ARBA" id="ARBA00022679"/>
    </source>
</evidence>
<feature type="domain" description="Palmitoyltransferase DHHC" evidence="12">
    <location>
        <begin position="120"/>
        <end position="245"/>
    </location>
</feature>
<keyword evidence="2 10" id="KW-0808">Transferase</keyword>
<gene>
    <name evidence="13" type="primary">PFA3</name>
    <name evidence="13" type="ORF">H2201_004578</name>
</gene>
<feature type="compositionally biased region" description="Acidic residues" evidence="11">
    <location>
        <begin position="538"/>
        <end position="551"/>
    </location>
</feature>
<keyword evidence="3 10" id="KW-0812">Transmembrane</keyword>
<feature type="compositionally biased region" description="Basic and acidic residues" evidence="11">
    <location>
        <begin position="421"/>
        <end position="431"/>
    </location>
</feature>
<organism evidence="13 14">
    <name type="scientific">Coniosporium apollinis</name>
    <dbReference type="NCBI Taxonomy" id="61459"/>
    <lineage>
        <taxon>Eukaryota</taxon>
        <taxon>Fungi</taxon>
        <taxon>Dikarya</taxon>
        <taxon>Ascomycota</taxon>
        <taxon>Pezizomycotina</taxon>
        <taxon>Dothideomycetes</taxon>
        <taxon>Dothideomycetes incertae sedis</taxon>
        <taxon>Coniosporium</taxon>
    </lineage>
</organism>
<keyword evidence="7" id="KW-0449">Lipoprotein</keyword>
<keyword evidence="8 10" id="KW-0012">Acyltransferase</keyword>
<evidence type="ECO:0000256" key="4">
    <source>
        <dbReference type="ARBA" id="ARBA00022989"/>
    </source>
</evidence>
<evidence type="ECO:0000256" key="7">
    <source>
        <dbReference type="ARBA" id="ARBA00023288"/>
    </source>
</evidence>
<feature type="compositionally biased region" description="Low complexity" evidence="11">
    <location>
        <begin position="322"/>
        <end position="333"/>
    </location>
</feature>
<dbReference type="Pfam" id="PF01529">
    <property type="entry name" value="DHHC"/>
    <property type="match status" value="1"/>
</dbReference>
<protein>
    <recommendedName>
        <fullName evidence="10">Palmitoyltransferase</fullName>
        <ecNumber evidence="10">2.3.1.225</ecNumber>
    </recommendedName>
</protein>
<evidence type="ECO:0000313" key="13">
    <source>
        <dbReference type="EMBL" id="KAJ9665286.1"/>
    </source>
</evidence>
<feature type="transmembrane region" description="Helical" evidence="10">
    <location>
        <begin position="68"/>
        <end position="87"/>
    </location>
</feature>
<feature type="transmembrane region" description="Helical" evidence="10">
    <location>
        <begin position="208"/>
        <end position="228"/>
    </location>
</feature>
<keyword evidence="6" id="KW-0564">Palmitate</keyword>
<accession>A0ABQ9NWA3</accession>
<dbReference type="EC" id="2.3.1.225" evidence="10"/>
<dbReference type="GO" id="GO:0019706">
    <property type="term" value="F:protein-cysteine S-palmitoyltransferase activity"/>
    <property type="evidence" value="ECO:0007669"/>
    <property type="project" value="UniProtKB-EC"/>
</dbReference>
<keyword evidence="14" id="KW-1185">Reference proteome</keyword>
<comment type="subcellular location">
    <subcellularLocation>
        <location evidence="1">Membrane</location>
        <topology evidence="1">Multi-pass membrane protein</topology>
    </subcellularLocation>
</comment>
<sequence length="594" mass="66644">MATLGSPSPPRSPNRRRSWARKCERYCCNIVTYLPLGFVYGLTTWAVWVEAGMGLEGSRGWTGYFSSALGILFYILLNWSYTVAVFTDPGSPLSSKQGYSHLPTDEPRAYTSFTVKSSGDIRFCKKCQTKKPDRAHHCSSCKRCVLKMDHHCPWLATCVGLRNYKPFLLFLIYVSLFCWVCFAASASWVWTEMVSDAHFDDTLMPVNYILLAVISGIIGLVITGFTAWHIMMTCKGRTTIESLEKTRYISPLRKAMQQSFAQSDAGRGYPDRSSERRGSFTNGLHTLGEQLREIHANALPGVTRLEEGEGTRSHSRSPYPPTSSSDASSSPAHHSLRTSYAQLERRRERDRYAEYLEEQDSDALPNAFDLGWKRNLLHVLGPVPALWFLPICNTTGDGWQWEASREWAAAREEIRRRREAEMRGQEERERAAGWGEAQPANSNAGYGHGYGYIPPRQPPVWRQEGLNWDDREDGGGERRFLTTTNGVTAVPVSGRRSPGKADSILGRSPGQFVDGSLGPTRPEGTLMQALDWRKQTQEDDDGYEDSSDEERADARTPLRGGNGKEGTENWNDVPEDFLPAGARRGASAKGRRRL</sequence>
<comment type="similarity">
    <text evidence="10">Belongs to the DHHC palmitoyltransferase family.</text>
</comment>
<evidence type="ECO:0000256" key="10">
    <source>
        <dbReference type="RuleBase" id="RU079119"/>
    </source>
</evidence>
<feature type="region of interest" description="Disordered" evidence="11">
    <location>
        <begin position="421"/>
        <end position="440"/>
    </location>
</feature>
<proteinExistence type="inferred from homology"/>
<dbReference type="PROSITE" id="PS50216">
    <property type="entry name" value="DHHC"/>
    <property type="match status" value="1"/>
</dbReference>
<comment type="catalytic activity">
    <reaction evidence="9 10">
        <text>L-cysteinyl-[protein] + hexadecanoyl-CoA = S-hexadecanoyl-L-cysteinyl-[protein] + CoA</text>
        <dbReference type="Rhea" id="RHEA:36683"/>
        <dbReference type="Rhea" id="RHEA-COMP:10131"/>
        <dbReference type="Rhea" id="RHEA-COMP:11032"/>
        <dbReference type="ChEBI" id="CHEBI:29950"/>
        <dbReference type="ChEBI" id="CHEBI:57287"/>
        <dbReference type="ChEBI" id="CHEBI:57379"/>
        <dbReference type="ChEBI" id="CHEBI:74151"/>
        <dbReference type="EC" id="2.3.1.225"/>
    </reaction>
</comment>
<comment type="domain">
    <text evidence="10">The DHHC domain is required for palmitoyltransferase activity.</text>
</comment>
<evidence type="ECO:0000256" key="6">
    <source>
        <dbReference type="ARBA" id="ARBA00023139"/>
    </source>
</evidence>
<evidence type="ECO:0000256" key="11">
    <source>
        <dbReference type="SAM" id="MobiDB-lite"/>
    </source>
</evidence>
<feature type="transmembrane region" description="Helical" evidence="10">
    <location>
        <begin position="167"/>
        <end position="188"/>
    </location>
</feature>
<dbReference type="Proteomes" id="UP001172684">
    <property type="component" value="Unassembled WGS sequence"/>
</dbReference>
<name>A0ABQ9NWA3_9PEZI</name>
<feature type="compositionally biased region" description="Basic and acidic residues" evidence="11">
    <location>
        <begin position="269"/>
        <end position="278"/>
    </location>
</feature>
<evidence type="ECO:0000259" key="12">
    <source>
        <dbReference type="Pfam" id="PF01529"/>
    </source>
</evidence>
<dbReference type="InterPro" id="IPR001594">
    <property type="entry name" value="Palmitoyltrfase_DHHC"/>
</dbReference>
<evidence type="ECO:0000256" key="5">
    <source>
        <dbReference type="ARBA" id="ARBA00023136"/>
    </source>
</evidence>